<dbReference type="AlphaFoldDB" id="A0A0F9MF70"/>
<dbReference type="EMBL" id="LAZR01010292">
    <property type="protein sequence ID" value="KKM67762.1"/>
    <property type="molecule type" value="Genomic_DNA"/>
</dbReference>
<name>A0A0F9MF70_9ZZZZ</name>
<reference evidence="1" key="1">
    <citation type="journal article" date="2015" name="Nature">
        <title>Complex archaea that bridge the gap between prokaryotes and eukaryotes.</title>
        <authorList>
            <person name="Spang A."/>
            <person name="Saw J.H."/>
            <person name="Jorgensen S.L."/>
            <person name="Zaremba-Niedzwiedzka K."/>
            <person name="Martijn J."/>
            <person name="Lind A.E."/>
            <person name="van Eijk R."/>
            <person name="Schleper C."/>
            <person name="Guy L."/>
            <person name="Ettema T.J."/>
        </authorList>
    </citation>
    <scope>NUCLEOTIDE SEQUENCE</scope>
</reference>
<gene>
    <name evidence="1" type="ORF">LCGC14_1467900</name>
</gene>
<sequence length="120" mass="14084">MTVDYAKRTIQRQKDRHIGRPKAVETREDRLEAQLKIVVHRLAMAHHILLDGLSFMQAQTDIEQMQYLADGSTDIMRVELAPEAEGLSRRLDHYRETDLFKTILSGIRHLVREQYQEDKV</sequence>
<protein>
    <submittedName>
        <fullName evidence="1">Uncharacterized protein</fullName>
    </submittedName>
</protein>
<proteinExistence type="predicted"/>
<comment type="caution">
    <text evidence="1">The sequence shown here is derived from an EMBL/GenBank/DDBJ whole genome shotgun (WGS) entry which is preliminary data.</text>
</comment>
<organism evidence="1">
    <name type="scientific">marine sediment metagenome</name>
    <dbReference type="NCBI Taxonomy" id="412755"/>
    <lineage>
        <taxon>unclassified sequences</taxon>
        <taxon>metagenomes</taxon>
        <taxon>ecological metagenomes</taxon>
    </lineage>
</organism>
<accession>A0A0F9MF70</accession>
<evidence type="ECO:0000313" key="1">
    <source>
        <dbReference type="EMBL" id="KKM67762.1"/>
    </source>
</evidence>